<keyword evidence="2" id="KW-0560">Oxidoreductase</keyword>
<dbReference type="InterPro" id="IPR036111">
    <property type="entry name" value="Mal/L-sulfo/L-lacto_DH-like_sf"/>
</dbReference>
<organism evidence="3 4">
    <name type="scientific">Candidatus Nomurabacteria bacterium GW2011_GWA2_40_9</name>
    <dbReference type="NCBI Taxonomy" id="1618734"/>
    <lineage>
        <taxon>Bacteria</taxon>
        <taxon>Candidatus Nomuraibacteriota</taxon>
    </lineage>
</organism>
<dbReference type="GO" id="GO:0016491">
    <property type="term" value="F:oxidoreductase activity"/>
    <property type="evidence" value="ECO:0007669"/>
    <property type="project" value="UniProtKB-KW"/>
</dbReference>
<evidence type="ECO:0000313" key="3">
    <source>
        <dbReference type="EMBL" id="KKR79534.1"/>
    </source>
</evidence>
<dbReference type="EMBL" id="LBZW01000006">
    <property type="protein sequence ID" value="KKR79534.1"/>
    <property type="molecule type" value="Genomic_DNA"/>
</dbReference>
<dbReference type="PANTHER" id="PTHR11091:SF0">
    <property type="entry name" value="MALATE DEHYDROGENASE"/>
    <property type="match status" value="1"/>
</dbReference>
<proteinExistence type="inferred from homology"/>
<comment type="similarity">
    <text evidence="1">Belongs to the LDH2/MDH2 oxidoreductase family.</text>
</comment>
<dbReference type="PANTHER" id="PTHR11091">
    <property type="entry name" value="OXIDOREDUCTASE-RELATED"/>
    <property type="match status" value="1"/>
</dbReference>
<dbReference type="Pfam" id="PF02615">
    <property type="entry name" value="Ldh_2"/>
    <property type="match status" value="1"/>
</dbReference>
<dbReference type="InterPro" id="IPR003767">
    <property type="entry name" value="Malate/L-lactate_DH-like"/>
</dbReference>
<accession>A0A0G0TRB4</accession>
<evidence type="ECO:0000256" key="1">
    <source>
        <dbReference type="ARBA" id="ARBA00006056"/>
    </source>
</evidence>
<reference evidence="3 4" key="1">
    <citation type="journal article" date="2015" name="Nature">
        <title>rRNA introns, odd ribosomes, and small enigmatic genomes across a large radiation of phyla.</title>
        <authorList>
            <person name="Brown C.T."/>
            <person name="Hug L.A."/>
            <person name="Thomas B.C."/>
            <person name="Sharon I."/>
            <person name="Castelle C.J."/>
            <person name="Singh A."/>
            <person name="Wilkins M.J."/>
            <person name="Williams K.H."/>
            <person name="Banfield J.F."/>
        </authorList>
    </citation>
    <scope>NUCLEOTIDE SEQUENCE [LARGE SCALE GENOMIC DNA]</scope>
</reference>
<sequence length="308" mass="34130">MNKAIYLPSLQLSIFIKNILLKAGVREDVAHFVTEGLIQTSLRGVDSHGVRLLPHYLKALKGGRINSNPQYAFHQTSPSTGMFDVDHTFGHAAGMEAAKKAILLAKEAGSGHVAIYNSTHFGAAAYYSLEIAKHDMIGMSFTNTDALIKTYGGKRPFLGNNPICMAVPCDGEEPFCLDMATSQMTFNKVKQFEQEGKQLPQGVGFDKDGIETTNSKEVTMLSPIGGYKGYGLSMMVEILCSLLTGMPYGPYIPKMFEAPLNQKRFLGHFVMALRIDCFQEISVFKKRERRYSYTRKGVFNFTVFGFGI</sequence>
<name>A0A0G0TRB4_9BACT</name>
<dbReference type="InterPro" id="IPR043143">
    <property type="entry name" value="Mal/L-sulf/L-lact_DH-like_NADP"/>
</dbReference>
<dbReference type="Proteomes" id="UP000034749">
    <property type="component" value="Unassembled WGS sequence"/>
</dbReference>
<dbReference type="PATRIC" id="fig|1618734.3.peg.238"/>
<dbReference type="Gene3D" id="1.10.1530.10">
    <property type="match status" value="1"/>
</dbReference>
<dbReference type="InterPro" id="IPR043144">
    <property type="entry name" value="Mal/L-sulf/L-lact_DH-like_ah"/>
</dbReference>
<dbReference type="AlphaFoldDB" id="A0A0G0TRB4"/>
<evidence type="ECO:0000256" key="2">
    <source>
        <dbReference type="ARBA" id="ARBA00023002"/>
    </source>
</evidence>
<dbReference type="Gene3D" id="3.30.1370.60">
    <property type="entry name" value="Hypothetical oxidoreductase yiak, domain 2"/>
    <property type="match status" value="1"/>
</dbReference>
<dbReference type="SUPFAM" id="SSF89733">
    <property type="entry name" value="L-sulfolactate dehydrogenase-like"/>
    <property type="match status" value="1"/>
</dbReference>
<gene>
    <name evidence="3" type="ORF">UU24_C0006G0028</name>
</gene>
<comment type="caution">
    <text evidence="3">The sequence shown here is derived from an EMBL/GenBank/DDBJ whole genome shotgun (WGS) entry which is preliminary data.</text>
</comment>
<evidence type="ECO:0000313" key="4">
    <source>
        <dbReference type="Proteomes" id="UP000034749"/>
    </source>
</evidence>
<protein>
    <submittedName>
        <fullName evidence="3">Ureidoglycolate dehydrogenase</fullName>
    </submittedName>
</protein>